<organism evidence="2 3">
    <name type="scientific">Candidatus Fonsibacter lacus</name>
    <dbReference type="NCBI Taxonomy" id="2576439"/>
    <lineage>
        <taxon>Bacteria</taxon>
        <taxon>Pseudomonadati</taxon>
        <taxon>Pseudomonadota</taxon>
        <taxon>Alphaproteobacteria</taxon>
        <taxon>Candidatus Pelagibacterales</taxon>
        <taxon>Candidatus Pelagibacterales incertae sedis</taxon>
        <taxon>Candidatus Fonsibacter</taxon>
    </lineage>
</organism>
<proteinExistence type="predicted"/>
<dbReference type="EMBL" id="RFXN01000007">
    <property type="protein sequence ID" value="NBR93489.1"/>
    <property type="molecule type" value="Genomic_DNA"/>
</dbReference>
<feature type="domain" description="FHA" evidence="1">
    <location>
        <begin position="60"/>
        <end position="109"/>
    </location>
</feature>
<dbReference type="AlphaFoldDB" id="A0A965LKL7"/>
<dbReference type="InterPro" id="IPR000253">
    <property type="entry name" value="FHA_dom"/>
</dbReference>
<name>A0A965LKL7_9PROT</name>
<evidence type="ECO:0000313" key="2">
    <source>
        <dbReference type="EMBL" id="NBR93489.1"/>
    </source>
</evidence>
<gene>
    <name evidence="2" type="ORF">EBT44_01300</name>
</gene>
<dbReference type="SMART" id="SM00240">
    <property type="entry name" value="FHA"/>
    <property type="match status" value="1"/>
</dbReference>
<dbReference type="Proteomes" id="UP000740727">
    <property type="component" value="Unassembled WGS sequence"/>
</dbReference>
<dbReference type="InterPro" id="IPR008984">
    <property type="entry name" value="SMAD_FHA_dom_sf"/>
</dbReference>
<accession>A0A965LKL7</accession>
<dbReference type="PANTHER" id="PTHR23308">
    <property type="entry name" value="NUCLEAR INHIBITOR OF PROTEIN PHOSPHATASE-1"/>
    <property type="match status" value="1"/>
</dbReference>
<evidence type="ECO:0000259" key="1">
    <source>
        <dbReference type="PROSITE" id="PS50006"/>
    </source>
</evidence>
<dbReference type="InterPro" id="IPR050923">
    <property type="entry name" value="Cell_Proc_Reg/RNA_Proc"/>
</dbReference>
<sequence length="136" mass="14628">MSDTTSIKRDAPTPLPERALENLSAADRGVASELSDDSALLLVQKGPNAGARYLLNSNITTVGRNPESDIFLDDVTVSRKHAEFLRENGKFSLKDCGSLNGTYINGELADATDLVNGDSVQIGKYRLLFITNGGKK</sequence>
<reference evidence="2" key="1">
    <citation type="submission" date="2018-10" db="EMBL/GenBank/DDBJ databases">
        <title>Iterative Subtractive Binning of Freshwater Chronoseries Metagenomes Recovers Nearly Complete Genomes from over Four Hundred Novel Species.</title>
        <authorList>
            <person name="Rodriguez-R L.M."/>
            <person name="Tsementzi D."/>
            <person name="Luo C."/>
            <person name="Konstantinidis K.T."/>
        </authorList>
    </citation>
    <scope>NUCLEOTIDE SEQUENCE</scope>
    <source>
        <strain evidence="2">WB5_2A_028</strain>
    </source>
</reference>
<dbReference type="PROSITE" id="PS50006">
    <property type="entry name" value="FHA_DOMAIN"/>
    <property type="match status" value="1"/>
</dbReference>
<protein>
    <submittedName>
        <fullName evidence="2">FHA domain-containing protein</fullName>
    </submittedName>
</protein>
<dbReference type="Pfam" id="PF00498">
    <property type="entry name" value="FHA"/>
    <property type="match status" value="1"/>
</dbReference>
<dbReference type="SUPFAM" id="SSF49879">
    <property type="entry name" value="SMAD/FHA domain"/>
    <property type="match status" value="1"/>
</dbReference>
<comment type="caution">
    <text evidence="2">The sequence shown here is derived from an EMBL/GenBank/DDBJ whole genome shotgun (WGS) entry which is preliminary data.</text>
</comment>
<dbReference type="Gene3D" id="2.60.200.20">
    <property type="match status" value="1"/>
</dbReference>
<evidence type="ECO:0000313" key="3">
    <source>
        <dbReference type="Proteomes" id="UP000740727"/>
    </source>
</evidence>